<proteinExistence type="predicted"/>
<dbReference type="AlphaFoldDB" id="A0A133UAI5"/>
<accession>A0A133UAI5</accession>
<evidence type="ECO:0000313" key="2">
    <source>
        <dbReference type="Proteomes" id="UP000070163"/>
    </source>
</evidence>
<reference evidence="1 2" key="1">
    <citation type="journal article" date="2016" name="Sci. Rep.">
        <title>Metabolic traits of an uncultured archaeal lineage -MSBL1- from brine pools of the Red Sea.</title>
        <authorList>
            <person name="Mwirichia R."/>
            <person name="Alam I."/>
            <person name="Rashid M."/>
            <person name="Vinu M."/>
            <person name="Ba-Alawi W."/>
            <person name="Anthony Kamau A."/>
            <person name="Kamanda Ngugi D."/>
            <person name="Goker M."/>
            <person name="Klenk H.P."/>
            <person name="Bajic V."/>
            <person name="Stingl U."/>
        </authorList>
    </citation>
    <scope>NUCLEOTIDE SEQUENCE [LARGE SCALE GENOMIC DNA]</scope>
    <source>
        <strain evidence="1">SCGC-AAA259A05</strain>
    </source>
</reference>
<dbReference type="Proteomes" id="UP000070163">
    <property type="component" value="Unassembled WGS sequence"/>
</dbReference>
<evidence type="ECO:0000313" key="1">
    <source>
        <dbReference type="EMBL" id="KXA91201.1"/>
    </source>
</evidence>
<gene>
    <name evidence="1" type="ORF">AKJ57_02095</name>
</gene>
<dbReference type="InterPro" id="IPR029060">
    <property type="entry name" value="PIN-like_dom_sf"/>
</dbReference>
<protein>
    <recommendedName>
        <fullName evidence="3">PIN domain-containing protein</fullName>
    </recommendedName>
</protein>
<comment type="caution">
    <text evidence="1">The sequence shown here is derived from an EMBL/GenBank/DDBJ whole genome shotgun (WGS) entry which is preliminary data.</text>
</comment>
<name>A0A133UAI5_9EURY</name>
<dbReference type="SUPFAM" id="SSF88723">
    <property type="entry name" value="PIN domain-like"/>
    <property type="match status" value="1"/>
</dbReference>
<sequence length="67" mass="7685">MIGADTSFLIDFLNGEEESVEWMEEHKNILYLCENVVYEFLCGNLLVGERKRDIPGVRLAVPGLEIR</sequence>
<keyword evidence="2" id="KW-1185">Reference proteome</keyword>
<evidence type="ECO:0008006" key="3">
    <source>
        <dbReference type="Google" id="ProtNLM"/>
    </source>
</evidence>
<dbReference type="EMBL" id="LHXJ01000017">
    <property type="protein sequence ID" value="KXA91201.1"/>
    <property type="molecule type" value="Genomic_DNA"/>
</dbReference>
<organism evidence="1 2">
    <name type="scientific">candidate division MSBL1 archaeon SCGC-AAA259A05</name>
    <dbReference type="NCBI Taxonomy" id="1698259"/>
    <lineage>
        <taxon>Archaea</taxon>
        <taxon>Methanobacteriati</taxon>
        <taxon>Methanobacteriota</taxon>
        <taxon>candidate division MSBL1</taxon>
    </lineage>
</organism>